<name>A0A0C5GWZ7_VIBPH</name>
<protein>
    <submittedName>
        <fullName evidence="2">Uncharacterized protein</fullName>
    </submittedName>
</protein>
<geneLocation type="plasmid" evidence="4">
    <name>pvpsd2016-2</name>
</geneLocation>
<evidence type="ECO:0000313" key="2">
    <source>
        <dbReference type="EMBL" id="AJP18218.1"/>
    </source>
</evidence>
<evidence type="ECO:0000313" key="4">
    <source>
        <dbReference type="Proteomes" id="UP000464718"/>
    </source>
</evidence>
<feature type="transmembrane region" description="Helical" evidence="1">
    <location>
        <begin position="6"/>
        <end position="23"/>
    </location>
</feature>
<evidence type="ECO:0000256" key="1">
    <source>
        <dbReference type="SAM" id="Phobius"/>
    </source>
</evidence>
<keyword evidence="2" id="KW-0614">Plasmid</keyword>
<dbReference type="AlphaFoldDB" id="A0A0C5GWZ7"/>
<dbReference type="Proteomes" id="UP000464718">
    <property type="component" value="Plasmid pvpsd2016-2"/>
</dbReference>
<keyword evidence="1" id="KW-0812">Transmembrane</keyword>
<dbReference type="EMBL" id="KP688397">
    <property type="protein sequence ID" value="AJP18218.1"/>
    <property type="molecule type" value="Genomic_DNA"/>
</dbReference>
<accession>A0A0C5GWZ7</accession>
<reference evidence="2" key="1">
    <citation type="journal article" date="2015" name="Antimicrob. Agents Chemother.">
        <title>Complete nucleotide sequence of a conjugative plasmid carrying bla(PER-1).</title>
        <authorList>
            <person name="Li R."/>
            <person name="Wong M.H."/>
            <person name="Zhou Y."/>
            <person name="Chan E.W."/>
            <person name="Chen S."/>
        </authorList>
    </citation>
    <scope>NUCLEOTIDE SEQUENCE</scope>
    <source>
        <strain evidence="2">V36</strain>
        <plasmid evidence="2">pVPH1</plasmid>
    </source>
</reference>
<geneLocation type="plasmid" evidence="3">
    <name>pVPSD2016-2</name>
</geneLocation>
<reference evidence="3 4" key="2">
    <citation type="submission" date="2018-12" db="EMBL/GenBank/DDBJ databases">
        <title>Genomic insights into the evolutionary origins and pathogenicity of five Vibrio parahaemolyticus strains isolated from the shrimp with acute hepatopancreatic necrosis disease (AHPND).</title>
        <authorList>
            <person name="Yang Q."/>
            <person name="Dong X."/>
            <person name="Xie G."/>
            <person name="Fu S."/>
            <person name="Zou P."/>
            <person name="Sun J."/>
            <person name="Wang Y."/>
            <person name="Huang J."/>
        </authorList>
    </citation>
    <scope>NUCLEOTIDE SEQUENCE [LARGE SCALE GENOMIC DNA]</scope>
    <source>
        <strain evidence="3 4">20160303005-1</strain>
        <plasmid evidence="4">pvpsd2016-2</plasmid>
        <plasmid evidence="3">pVPSD2016-2</plasmid>
    </source>
</reference>
<sequence length="158" mass="18399">MTGELVFLLVASIGLLMVILRGLSIKRQFHMPWYCIVLGADIGGWKKPWFIKRRGVCGAPDAVFFDPLRFRYIAGEFKSRAFNGRITIREKYQLTLYTGLIQRFWLPQAQGVIAYGCGRVLKLDYDKTLFKKLMALRGEVKSARKNWRPVDHRPLYKR</sequence>
<proteinExistence type="predicted"/>
<dbReference type="RefSeq" id="WP_046224213.1">
    <property type="nucleotide sequence ID" value="NZ_CP034301.1"/>
</dbReference>
<keyword evidence="1" id="KW-0472">Membrane</keyword>
<geneLocation type="plasmid" evidence="2">
    <name>pVPH1</name>
</geneLocation>
<organism evidence="2">
    <name type="scientific">Vibrio parahaemolyticus</name>
    <dbReference type="NCBI Taxonomy" id="670"/>
    <lineage>
        <taxon>Bacteria</taxon>
        <taxon>Pseudomonadati</taxon>
        <taxon>Pseudomonadota</taxon>
        <taxon>Gammaproteobacteria</taxon>
        <taxon>Vibrionales</taxon>
        <taxon>Vibrionaceae</taxon>
        <taxon>Vibrio</taxon>
    </lineage>
</organism>
<dbReference type="EMBL" id="CP034301">
    <property type="protein sequence ID" value="QHH13141.1"/>
    <property type="molecule type" value="Genomic_DNA"/>
</dbReference>
<evidence type="ECO:0000313" key="3">
    <source>
        <dbReference type="EMBL" id="QHH13141.1"/>
    </source>
</evidence>
<gene>
    <name evidence="3" type="ORF">EHC69_28210</name>
    <name evidence="2" type="ORF">pVPH1_0046</name>
</gene>
<keyword evidence="1" id="KW-1133">Transmembrane helix</keyword>